<evidence type="ECO:0000256" key="2">
    <source>
        <dbReference type="ARBA" id="ARBA00021974"/>
    </source>
</evidence>
<comment type="catalytic activity">
    <reaction evidence="6">
        <text>a carboxylic ester + H2O = an alcohol + a carboxylate + H(+)</text>
        <dbReference type="Rhea" id="RHEA:21164"/>
        <dbReference type="ChEBI" id="CHEBI:15377"/>
        <dbReference type="ChEBI" id="CHEBI:15378"/>
        <dbReference type="ChEBI" id="CHEBI:29067"/>
        <dbReference type="ChEBI" id="CHEBI:30879"/>
        <dbReference type="ChEBI" id="CHEBI:33308"/>
        <dbReference type="EC" id="3.1.1.1"/>
    </reaction>
</comment>
<protein>
    <recommendedName>
        <fullName evidence="2">Esterase OVCA2</fullName>
        <ecNumber evidence="5">3.1.1.1</ecNumber>
    </recommendedName>
    <alternativeName>
        <fullName evidence="8">OVCA2 serine hydrolase domain-containing protein</fullName>
    </alternativeName>
</protein>
<keyword evidence="3" id="KW-0719">Serine esterase</keyword>
<dbReference type="EMBL" id="JANPWB010000005">
    <property type="protein sequence ID" value="KAJ1186374.1"/>
    <property type="molecule type" value="Genomic_DNA"/>
</dbReference>
<keyword evidence="12" id="KW-1185">Reference proteome</keyword>
<evidence type="ECO:0000256" key="9">
    <source>
        <dbReference type="SAM" id="MobiDB-lite"/>
    </source>
</evidence>
<evidence type="ECO:0000256" key="6">
    <source>
        <dbReference type="ARBA" id="ARBA00051142"/>
    </source>
</evidence>
<dbReference type="PANTHER" id="PTHR48070:SF6">
    <property type="entry name" value="ESTERASE OVCA2"/>
    <property type="match status" value="1"/>
</dbReference>
<evidence type="ECO:0000313" key="11">
    <source>
        <dbReference type="EMBL" id="KAJ1186374.1"/>
    </source>
</evidence>
<dbReference type="InterPro" id="IPR050593">
    <property type="entry name" value="LovG"/>
</dbReference>
<feature type="compositionally biased region" description="Polar residues" evidence="9">
    <location>
        <begin position="48"/>
        <end position="61"/>
    </location>
</feature>
<organism evidence="11 12">
    <name type="scientific">Pleurodeles waltl</name>
    <name type="common">Iberian ribbed newt</name>
    <dbReference type="NCBI Taxonomy" id="8319"/>
    <lineage>
        <taxon>Eukaryota</taxon>
        <taxon>Metazoa</taxon>
        <taxon>Chordata</taxon>
        <taxon>Craniata</taxon>
        <taxon>Vertebrata</taxon>
        <taxon>Euteleostomi</taxon>
        <taxon>Amphibia</taxon>
        <taxon>Batrachia</taxon>
        <taxon>Caudata</taxon>
        <taxon>Salamandroidea</taxon>
        <taxon>Salamandridae</taxon>
        <taxon>Pleurodelinae</taxon>
        <taxon>Pleurodeles</taxon>
    </lineage>
</organism>
<proteinExistence type="inferred from homology"/>
<dbReference type="EC" id="3.1.1.1" evidence="5"/>
<sequence>MAVLRVLCLHGYRQNERTFRERAGALRKVLRGRAELIGVSAPLLVSDNGPQLQGGESSSQSDDPRGWWFSNPQKETFDALEDSDSCQGLEESLKVITKAFVEQGPFDGILGFSQGAALVAMLCALKQQGDERFQFDFAVLVAGFKSLSTVHQVFYHHPIRVPSLHVFGETDRVIPGEMSQELASQFIDPMILTHKGGHFIPASAPHKKVYLEFLDKFSI</sequence>
<feature type="domain" description="Serine hydrolase" evidence="10">
    <location>
        <begin position="4"/>
        <end position="208"/>
    </location>
</feature>
<evidence type="ECO:0000256" key="4">
    <source>
        <dbReference type="ARBA" id="ARBA00022801"/>
    </source>
</evidence>
<dbReference type="PANTHER" id="PTHR48070">
    <property type="entry name" value="ESTERASE OVCA2"/>
    <property type="match status" value="1"/>
</dbReference>
<dbReference type="InterPro" id="IPR005645">
    <property type="entry name" value="FSH-like_dom"/>
</dbReference>
<dbReference type="Pfam" id="PF03959">
    <property type="entry name" value="FSH1"/>
    <property type="match status" value="1"/>
</dbReference>
<comment type="caution">
    <text evidence="11">The sequence shown here is derived from an EMBL/GenBank/DDBJ whole genome shotgun (WGS) entry which is preliminary data.</text>
</comment>
<dbReference type="GO" id="GO:0005634">
    <property type="term" value="C:nucleus"/>
    <property type="evidence" value="ECO:0007669"/>
    <property type="project" value="TreeGrafter"/>
</dbReference>
<dbReference type="GO" id="GO:0106435">
    <property type="term" value="F:carboxylesterase activity"/>
    <property type="evidence" value="ECO:0007669"/>
    <property type="project" value="UniProtKB-EC"/>
</dbReference>
<evidence type="ECO:0000256" key="5">
    <source>
        <dbReference type="ARBA" id="ARBA00039155"/>
    </source>
</evidence>
<dbReference type="GO" id="GO:0005737">
    <property type="term" value="C:cytoplasm"/>
    <property type="evidence" value="ECO:0007669"/>
    <property type="project" value="TreeGrafter"/>
</dbReference>
<evidence type="ECO:0000256" key="7">
    <source>
        <dbReference type="ARBA" id="ARBA00093420"/>
    </source>
</evidence>
<evidence type="ECO:0000256" key="3">
    <source>
        <dbReference type="ARBA" id="ARBA00022487"/>
    </source>
</evidence>
<dbReference type="AlphaFoldDB" id="A0AAV7UDA5"/>
<feature type="region of interest" description="Disordered" evidence="9">
    <location>
        <begin position="47"/>
        <end position="66"/>
    </location>
</feature>
<dbReference type="SUPFAM" id="SSF53474">
    <property type="entry name" value="alpha/beta-Hydrolases"/>
    <property type="match status" value="1"/>
</dbReference>
<name>A0AAV7UDA5_PLEWA</name>
<accession>A0AAV7UDA5</accession>
<dbReference type="GO" id="GO:0032526">
    <property type="term" value="P:response to retinoic acid"/>
    <property type="evidence" value="ECO:0007669"/>
    <property type="project" value="TreeGrafter"/>
</dbReference>
<keyword evidence="4" id="KW-0378">Hydrolase</keyword>
<gene>
    <name evidence="11" type="ORF">NDU88_003156</name>
</gene>
<reference evidence="11" key="1">
    <citation type="journal article" date="2022" name="bioRxiv">
        <title>Sequencing and chromosome-scale assembly of the giantPleurodeles waltlgenome.</title>
        <authorList>
            <person name="Brown T."/>
            <person name="Elewa A."/>
            <person name="Iarovenko S."/>
            <person name="Subramanian E."/>
            <person name="Araus A.J."/>
            <person name="Petzold A."/>
            <person name="Susuki M."/>
            <person name="Suzuki K.-i.T."/>
            <person name="Hayashi T."/>
            <person name="Toyoda A."/>
            <person name="Oliveira C."/>
            <person name="Osipova E."/>
            <person name="Leigh N.D."/>
            <person name="Simon A."/>
            <person name="Yun M.H."/>
        </authorList>
    </citation>
    <scope>NUCLEOTIDE SEQUENCE</scope>
    <source>
        <strain evidence="11">20211129_DDA</strain>
        <tissue evidence="11">Liver</tissue>
    </source>
</reference>
<dbReference type="InterPro" id="IPR029058">
    <property type="entry name" value="AB_hydrolase_fold"/>
</dbReference>
<comment type="function">
    <text evidence="7">Exhibits ester hydrolase activity with a strong preference for long-chain alkyl ester substrates and high selectivity against a variety of short, branched, and substituted esters. Is able to hydrolyze ester bonds within a wide range of p-nitrophenyl derivatives (C2-C14) in vitro, with a strong preference toward substrates of &gt;8 carbons.</text>
</comment>
<evidence type="ECO:0000259" key="10">
    <source>
        <dbReference type="Pfam" id="PF03959"/>
    </source>
</evidence>
<dbReference type="Gene3D" id="3.40.50.1820">
    <property type="entry name" value="alpha/beta hydrolase"/>
    <property type="match status" value="1"/>
</dbReference>
<evidence type="ECO:0000256" key="8">
    <source>
        <dbReference type="ARBA" id="ARBA00093679"/>
    </source>
</evidence>
<evidence type="ECO:0000313" key="12">
    <source>
        <dbReference type="Proteomes" id="UP001066276"/>
    </source>
</evidence>
<dbReference type="Proteomes" id="UP001066276">
    <property type="component" value="Chromosome 3_1"/>
</dbReference>
<evidence type="ECO:0000256" key="1">
    <source>
        <dbReference type="ARBA" id="ARBA00005863"/>
    </source>
</evidence>
<comment type="similarity">
    <text evidence="1">Belongs to the LovG family.</text>
</comment>
<dbReference type="FunFam" id="3.40.50.1820:FF:000073">
    <property type="entry name" value="esterase OVCA2 isoform X6"/>
    <property type="match status" value="1"/>
</dbReference>